<evidence type="ECO:0000313" key="2">
    <source>
        <dbReference type="EMBL" id="TIB76074.1"/>
    </source>
</evidence>
<evidence type="ECO:0000313" key="9">
    <source>
        <dbReference type="Proteomes" id="UP000309601"/>
    </source>
</evidence>
<evidence type="ECO:0000313" key="11">
    <source>
        <dbReference type="Proteomes" id="UP000310708"/>
    </source>
</evidence>
<dbReference type="Proteomes" id="UP000309601">
    <property type="component" value="Unassembled WGS sequence"/>
</dbReference>
<feature type="transmembrane region" description="Helical" evidence="1">
    <location>
        <begin position="228"/>
        <end position="248"/>
    </location>
</feature>
<dbReference type="EMBL" id="SPRX01000053">
    <property type="protein sequence ID" value="TIC63168.1"/>
    <property type="molecule type" value="Genomic_DNA"/>
</dbReference>
<dbReference type="EMBL" id="SPRV01000049">
    <property type="protein sequence ID" value="TIC60033.1"/>
    <property type="molecule type" value="Genomic_DNA"/>
</dbReference>
<dbReference type="EMBL" id="SPRC01000052">
    <property type="protein sequence ID" value="TIB76074.1"/>
    <property type="molecule type" value="Genomic_DNA"/>
</dbReference>
<feature type="transmembrane region" description="Helical" evidence="1">
    <location>
        <begin position="148"/>
        <end position="168"/>
    </location>
</feature>
<feature type="transmembrane region" description="Helical" evidence="1">
    <location>
        <begin position="113"/>
        <end position="136"/>
    </location>
</feature>
<dbReference type="Proteomes" id="UP000310708">
    <property type="component" value="Unassembled WGS sequence"/>
</dbReference>
<organism evidence="2 10">
    <name type="scientific">Wallemia mellicola</name>
    <dbReference type="NCBI Taxonomy" id="1708541"/>
    <lineage>
        <taxon>Eukaryota</taxon>
        <taxon>Fungi</taxon>
        <taxon>Dikarya</taxon>
        <taxon>Basidiomycota</taxon>
        <taxon>Wallemiomycotina</taxon>
        <taxon>Wallemiomycetes</taxon>
        <taxon>Wallemiales</taxon>
        <taxon>Wallemiaceae</taxon>
        <taxon>Wallemia</taxon>
    </lineage>
</organism>
<accession>A0A4T0LDM2</accession>
<evidence type="ECO:0000256" key="1">
    <source>
        <dbReference type="SAM" id="Phobius"/>
    </source>
</evidence>
<evidence type="ECO:0000313" key="7">
    <source>
        <dbReference type="Proteomes" id="UP000305362"/>
    </source>
</evidence>
<comment type="caution">
    <text evidence="2">The sequence shown here is derived from an EMBL/GenBank/DDBJ whole genome shotgun (WGS) entry which is preliminary data.</text>
</comment>
<keyword evidence="1" id="KW-0472">Membrane</keyword>
<dbReference type="AlphaFoldDB" id="A0A4T0LDM2"/>
<gene>
    <name evidence="6" type="ORF">E3Q01_03537</name>
    <name evidence="5" type="ORF">E3Q02_03718</name>
    <name evidence="4" type="ORF">E3Q03_03503</name>
    <name evidence="3" type="ORF">E3Q10_03695</name>
    <name evidence="2" type="ORF">E3Q22_03730</name>
</gene>
<dbReference type="EMBL" id="SPRO01000055">
    <property type="protein sequence ID" value="TIC25640.1"/>
    <property type="molecule type" value="Genomic_DNA"/>
</dbReference>
<evidence type="ECO:0000313" key="8">
    <source>
        <dbReference type="Proteomes" id="UP000305647"/>
    </source>
</evidence>
<evidence type="ECO:0000313" key="3">
    <source>
        <dbReference type="EMBL" id="TIC25640.1"/>
    </source>
</evidence>
<dbReference type="OMA" id="VHTTAYV"/>
<dbReference type="Proteomes" id="UP000310685">
    <property type="component" value="Unassembled WGS sequence"/>
</dbReference>
<keyword evidence="1" id="KW-0812">Transmembrane</keyword>
<dbReference type="Proteomes" id="UP000305647">
    <property type="component" value="Unassembled WGS sequence"/>
</dbReference>
<sequence>MTAILGKFMGRGIDIASNTAKFAYNQIIQSDEQEQEQQPLAENSSVHYGSFDAASASASRTDTIKANNNKVAHSNVHTDEAPSGSANDVDFSHRPAIAIDESEELMNVKYSTLLWLHAVTPATLIIHFTIIITLILKEFPKSEDPFSLKIHFNVIYIAIASWVLANALKQPIFRLINDIIPSNTSKDLVNVLVTIAHTLLQDLIRWQSLLIAVPALKEVKGDHNDQSFTSLSWFIVGWLGVLLGVSTYQQFINLSLYKDFLPTDKTLLPMTSDLSDYSTETASTSSQDQTNLGSQLTLLENIRDRRTLSDLYGQPFPNIPLPGLLFPLWRLDTLLLSSGIMLILGAYPIWSSYFFVTLINLSISLMWQLLLPKLGLGGLTWISFMFATITFFVGLNQFGIV</sequence>
<feature type="transmembrane region" description="Helical" evidence="1">
    <location>
        <begin position="378"/>
        <end position="400"/>
    </location>
</feature>
<evidence type="ECO:0000313" key="4">
    <source>
        <dbReference type="EMBL" id="TIC60033.1"/>
    </source>
</evidence>
<reference evidence="7 8" key="1">
    <citation type="submission" date="2019-03" db="EMBL/GenBank/DDBJ databases">
        <title>Sequencing 25 genomes of Wallemia mellicola.</title>
        <authorList>
            <person name="Gostincar C."/>
        </authorList>
    </citation>
    <scope>NUCLEOTIDE SEQUENCE [LARGE SCALE GENOMIC DNA]</scope>
    <source>
        <strain evidence="5 9">EXF-1274</strain>
        <strain evidence="4 7">EXF-1277</strain>
        <strain evidence="2 10">EXF-6152</strain>
        <strain evidence="6 11">EXF-757</strain>
        <strain evidence="3 8">EXF-8738</strain>
    </source>
</reference>
<name>A0A4T0LDM2_9BASI</name>
<dbReference type="Proteomes" id="UP000305362">
    <property type="component" value="Unassembled WGS sequence"/>
</dbReference>
<feature type="transmembrane region" description="Helical" evidence="1">
    <location>
        <begin position="328"/>
        <end position="347"/>
    </location>
</feature>
<proteinExistence type="predicted"/>
<dbReference type="OrthoDB" id="3364069at2759"/>
<dbReference type="EMBL" id="SPRW01000053">
    <property type="protein sequence ID" value="TIC62008.1"/>
    <property type="molecule type" value="Genomic_DNA"/>
</dbReference>
<protein>
    <submittedName>
        <fullName evidence="2">Uncharacterized protein</fullName>
    </submittedName>
</protein>
<evidence type="ECO:0000313" key="6">
    <source>
        <dbReference type="EMBL" id="TIC63168.1"/>
    </source>
</evidence>
<evidence type="ECO:0000313" key="10">
    <source>
        <dbReference type="Proteomes" id="UP000310685"/>
    </source>
</evidence>
<keyword evidence="1" id="KW-1133">Transmembrane helix</keyword>
<evidence type="ECO:0000313" key="5">
    <source>
        <dbReference type="EMBL" id="TIC62008.1"/>
    </source>
</evidence>